<comment type="subcellular location">
    <subcellularLocation>
        <location evidence="2">Cell membrane</location>
        <topology evidence="2">Multi-pass membrane protein</topology>
    </subcellularLocation>
</comment>
<keyword evidence="4" id="KW-1003">Cell membrane</keyword>
<evidence type="ECO:0000256" key="5">
    <source>
        <dbReference type="ARBA" id="ARBA00022553"/>
    </source>
</evidence>
<dbReference type="SUPFAM" id="SSF103190">
    <property type="entry name" value="Sensory domain-like"/>
    <property type="match status" value="1"/>
</dbReference>
<dbReference type="InterPro" id="IPR033463">
    <property type="entry name" value="sCache_3"/>
</dbReference>
<evidence type="ECO:0000256" key="3">
    <source>
        <dbReference type="ARBA" id="ARBA00012438"/>
    </source>
</evidence>
<evidence type="ECO:0000256" key="14">
    <source>
        <dbReference type="SAM" id="Phobius"/>
    </source>
</evidence>
<dbReference type="Pfam" id="PF08447">
    <property type="entry name" value="PAS_3"/>
    <property type="match status" value="1"/>
</dbReference>
<dbReference type="SMART" id="SM00388">
    <property type="entry name" value="HisKA"/>
    <property type="match status" value="1"/>
</dbReference>
<dbReference type="InterPro" id="IPR003661">
    <property type="entry name" value="HisK_dim/P_dom"/>
</dbReference>
<dbReference type="Pfam" id="PF13188">
    <property type="entry name" value="PAS_8"/>
    <property type="match status" value="1"/>
</dbReference>
<dbReference type="Pfam" id="PF13185">
    <property type="entry name" value="GAF_2"/>
    <property type="match status" value="1"/>
</dbReference>
<dbReference type="Pfam" id="PF08448">
    <property type="entry name" value="PAS_4"/>
    <property type="match status" value="1"/>
</dbReference>
<dbReference type="Pfam" id="PF13426">
    <property type="entry name" value="PAS_9"/>
    <property type="match status" value="1"/>
</dbReference>
<feature type="domain" description="PAS" evidence="16">
    <location>
        <begin position="515"/>
        <end position="571"/>
    </location>
</feature>
<dbReference type="PRINTS" id="PR00344">
    <property type="entry name" value="BCTRLSENSOR"/>
</dbReference>
<dbReference type="PANTHER" id="PTHR43304">
    <property type="entry name" value="PHYTOCHROME-LIKE PROTEIN CPH1"/>
    <property type="match status" value="1"/>
</dbReference>
<dbReference type="Gene3D" id="3.30.450.40">
    <property type="match status" value="1"/>
</dbReference>
<dbReference type="GO" id="GO:0005886">
    <property type="term" value="C:plasma membrane"/>
    <property type="evidence" value="ECO:0007669"/>
    <property type="project" value="UniProtKB-SubCell"/>
</dbReference>
<dbReference type="Gene3D" id="1.10.287.130">
    <property type="match status" value="1"/>
</dbReference>
<dbReference type="SUPFAM" id="SSF47384">
    <property type="entry name" value="Homodimeric domain of signal transducing histidine kinase"/>
    <property type="match status" value="1"/>
</dbReference>
<evidence type="ECO:0000259" key="17">
    <source>
        <dbReference type="PROSITE" id="PS50113"/>
    </source>
</evidence>
<organism evidence="18 19">
    <name type="scientific">Geobacter hydrogenophilus</name>
    <dbReference type="NCBI Taxonomy" id="40983"/>
    <lineage>
        <taxon>Bacteria</taxon>
        <taxon>Pseudomonadati</taxon>
        <taxon>Thermodesulfobacteriota</taxon>
        <taxon>Desulfuromonadia</taxon>
        <taxon>Geobacterales</taxon>
        <taxon>Geobacteraceae</taxon>
        <taxon>Geobacter</taxon>
    </lineage>
</organism>
<evidence type="ECO:0000256" key="11">
    <source>
        <dbReference type="ARBA" id="ARBA00022989"/>
    </source>
</evidence>
<dbReference type="SMART" id="SM00065">
    <property type="entry name" value="GAF"/>
    <property type="match status" value="1"/>
</dbReference>
<dbReference type="InterPro" id="IPR029016">
    <property type="entry name" value="GAF-like_dom_sf"/>
</dbReference>
<name>A0A9W6FXY6_9BACT</name>
<evidence type="ECO:0000256" key="7">
    <source>
        <dbReference type="ARBA" id="ARBA00022692"/>
    </source>
</evidence>
<dbReference type="NCBIfam" id="TIGR00229">
    <property type="entry name" value="sensory_box"/>
    <property type="match status" value="3"/>
</dbReference>
<dbReference type="InterPro" id="IPR013656">
    <property type="entry name" value="PAS_4"/>
</dbReference>
<dbReference type="CDD" id="cd00082">
    <property type="entry name" value="HisKA"/>
    <property type="match status" value="1"/>
</dbReference>
<evidence type="ECO:0000256" key="13">
    <source>
        <dbReference type="ARBA" id="ARBA00023136"/>
    </source>
</evidence>
<dbReference type="GO" id="GO:0000155">
    <property type="term" value="F:phosphorelay sensor kinase activity"/>
    <property type="evidence" value="ECO:0007669"/>
    <property type="project" value="InterPro"/>
</dbReference>
<evidence type="ECO:0000313" key="18">
    <source>
        <dbReference type="EMBL" id="GLI36951.1"/>
    </source>
</evidence>
<dbReference type="InterPro" id="IPR013655">
    <property type="entry name" value="PAS_fold_3"/>
</dbReference>
<dbReference type="InterPro" id="IPR004358">
    <property type="entry name" value="Sig_transdc_His_kin-like_C"/>
</dbReference>
<dbReference type="InterPro" id="IPR029151">
    <property type="entry name" value="Sensor-like_sf"/>
</dbReference>
<dbReference type="SUPFAM" id="SSF55874">
    <property type="entry name" value="ATPase domain of HSP90 chaperone/DNA topoisomerase II/histidine kinase"/>
    <property type="match status" value="1"/>
</dbReference>
<gene>
    <name evidence="18" type="ORF">GHYDROH2_04520</name>
</gene>
<sequence length="1152" mass="128851">MRKITINVITLNIFFVIGATAISTILFLAEIRDESERLAKVEQEQGIQTFWRLLKAKGNDFKIVNGRLMAGDYVLNGNFELPDMIQSIFGGTATVFMGDTRVSTNILKGDGTRAVGTKLNGPAYNAIFRHNQPYRGEAMILGIPYFTAYDPIRNSRGEIIGVLYVGAKKNEFYSRYEHYKANVIAGAAVISTIFAVLAVVILRDRKLHVEALEENETKYRTLFESSAEGILLFDHIIFDCNEQLCRLLGRSRDKIIGRSPLHFSPDLQPDGTPSADKARQLIDAALAGEARFFPWQHQRQDGTLVDAEVSLKALTIQGRTVLQAVVRDVTEREKAERLLTGEKFALELVNSEASLDKVLEFLCRLMEEQARELRCSILLVDADGRHLRHGAAPSLPAEYNRIIDGTRIGPNIGTCGTAAFSGSLVVTGDIETDPRWVKYRKLPLSHGLRACWSMPVKARNGAILGTFAAYSTVPREPAAAELQLMERLGHLTSIAIERKQAEESLRMIRLQQQAILDNIPDLVWLKDIESRFIAVNAAFAKACGTTPSELVGTNDLDLWPTDLATLYREDDARVMASGKQIRTEEPLVDINGKRVWIETIKMPIYDEAGAVIGTTGIARDISERRETELKLRENETRLAKAQQIAHVGNWDWDILNNTLHWSDEIFRIFRIPPDQPNMTYETFLEAVHPDDRQNMTDAMQASLHDKVPYGITYRIICPDGEIRHLRTEGEVEFDTEGAPVRMQGVVKDITVSTLAEEALRESEARFREIFEQNEDAIILLSRETLDIIDANKAAETLIGRDKESLNWLGPWSFIVPDDYNPFIGAIPHAEDTTPFHLDRIGVVRSDGTRLISSIWGKIIRLRDTEVVYCSIRDITQRIRMEEEAQITQSRLIHTNKMASLGVLVSGIAHEINNPNTFIQGNASLIESFWRDTVPILDRHHTENGDFVLGGLPFVEVEKIFPRLLLGVKEGSRRISAIVNNLKDFAREDTAKTFVPIAVNNIVENAKMILSYQIHRYTDHFRMELGEDLPQARGKFQQIEQVVINLIMNALQALPGKDAGVTVSTSADLVASVVTISVRDEGEGMPWEVLERITEPFFSTKLEQGGTGLGLSISAAIIREHDGTLTFESTPGKGTTATVTLPLAYPVGERNHA</sequence>
<accession>A0A9W6FXY6</accession>
<dbReference type="EC" id="2.7.13.3" evidence="3"/>
<keyword evidence="12" id="KW-0902">Two-component regulatory system</keyword>
<dbReference type="FunFam" id="3.30.450.20:FF:000088">
    <property type="entry name" value="Sensory transduction histidine kinase"/>
    <property type="match status" value="1"/>
</dbReference>
<dbReference type="PROSITE" id="PS50113">
    <property type="entry name" value="PAC"/>
    <property type="match status" value="2"/>
</dbReference>
<keyword evidence="6" id="KW-0808">Transferase</keyword>
<evidence type="ECO:0000256" key="2">
    <source>
        <dbReference type="ARBA" id="ARBA00004651"/>
    </source>
</evidence>
<dbReference type="Gene3D" id="2.10.70.100">
    <property type="match status" value="1"/>
</dbReference>
<keyword evidence="13 14" id="KW-0472">Membrane</keyword>
<keyword evidence="9" id="KW-0418">Kinase</keyword>
<dbReference type="AlphaFoldDB" id="A0A9W6FXY6"/>
<keyword evidence="11 14" id="KW-1133">Transmembrane helix</keyword>
<proteinExistence type="predicted"/>
<feature type="domain" description="PAC" evidence="17">
    <location>
        <begin position="709"/>
        <end position="761"/>
    </location>
</feature>
<dbReference type="CDD" id="cd00130">
    <property type="entry name" value="PAS"/>
    <property type="match status" value="4"/>
</dbReference>
<feature type="transmembrane region" description="Helical" evidence="14">
    <location>
        <begin position="183"/>
        <end position="202"/>
    </location>
</feature>
<feature type="transmembrane region" description="Helical" evidence="14">
    <location>
        <begin position="6"/>
        <end position="29"/>
    </location>
</feature>
<comment type="catalytic activity">
    <reaction evidence="1">
        <text>ATP + protein L-histidine = ADP + protein N-phospho-L-histidine.</text>
        <dbReference type="EC" id="2.7.13.3"/>
    </reaction>
</comment>
<dbReference type="PROSITE" id="PS50109">
    <property type="entry name" value="HIS_KIN"/>
    <property type="match status" value="1"/>
</dbReference>
<protein>
    <recommendedName>
        <fullName evidence="3">histidine kinase</fullName>
        <ecNumber evidence="3">2.7.13.3</ecNumber>
    </recommendedName>
</protein>
<keyword evidence="7 14" id="KW-0812">Transmembrane</keyword>
<dbReference type="PANTHER" id="PTHR43304:SF1">
    <property type="entry name" value="PAC DOMAIN-CONTAINING PROTEIN"/>
    <property type="match status" value="1"/>
</dbReference>
<dbReference type="InterPro" id="IPR003594">
    <property type="entry name" value="HATPase_dom"/>
</dbReference>
<reference evidence="18" key="1">
    <citation type="submission" date="2022-12" db="EMBL/GenBank/DDBJ databases">
        <title>Reference genome sequencing for broad-spectrum identification of bacterial and archaeal isolates by mass spectrometry.</title>
        <authorList>
            <person name="Sekiguchi Y."/>
            <person name="Tourlousse D.M."/>
        </authorList>
    </citation>
    <scope>NUCLEOTIDE SEQUENCE</scope>
    <source>
        <strain evidence="18">H2</strain>
    </source>
</reference>
<evidence type="ECO:0000256" key="10">
    <source>
        <dbReference type="ARBA" id="ARBA00022840"/>
    </source>
</evidence>
<evidence type="ECO:0000313" key="19">
    <source>
        <dbReference type="Proteomes" id="UP001144352"/>
    </source>
</evidence>
<dbReference type="GO" id="GO:0005524">
    <property type="term" value="F:ATP binding"/>
    <property type="evidence" value="ECO:0007669"/>
    <property type="project" value="UniProtKB-KW"/>
</dbReference>
<dbReference type="InterPro" id="IPR035965">
    <property type="entry name" value="PAS-like_dom_sf"/>
</dbReference>
<dbReference type="RefSeq" id="WP_246551793.1">
    <property type="nucleotide sequence ID" value="NZ_BSDS01000001.1"/>
</dbReference>
<evidence type="ECO:0000256" key="1">
    <source>
        <dbReference type="ARBA" id="ARBA00000085"/>
    </source>
</evidence>
<dbReference type="SUPFAM" id="SSF55785">
    <property type="entry name" value="PYP-like sensor domain (PAS domain)"/>
    <property type="match status" value="4"/>
</dbReference>
<dbReference type="InterPro" id="IPR052162">
    <property type="entry name" value="Sensor_kinase/Photoreceptor"/>
</dbReference>
<feature type="domain" description="Histidine kinase" evidence="15">
    <location>
        <begin position="906"/>
        <end position="1144"/>
    </location>
</feature>
<evidence type="ECO:0000256" key="9">
    <source>
        <dbReference type="ARBA" id="ARBA00022777"/>
    </source>
</evidence>
<keyword evidence="19" id="KW-1185">Reference proteome</keyword>
<dbReference type="InterPro" id="IPR000014">
    <property type="entry name" value="PAS"/>
</dbReference>
<dbReference type="InterPro" id="IPR000700">
    <property type="entry name" value="PAS-assoc_C"/>
</dbReference>
<dbReference type="EMBL" id="BSDS01000001">
    <property type="protein sequence ID" value="GLI36951.1"/>
    <property type="molecule type" value="Genomic_DNA"/>
</dbReference>
<keyword evidence="10" id="KW-0067">ATP-binding</keyword>
<feature type="domain" description="PAS" evidence="16">
    <location>
        <begin position="215"/>
        <end position="289"/>
    </location>
</feature>
<feature type="domain" description="PAC" evidence="17">
    <location>
        <begin position="581"/>
        <end position="633"/>
    </location>
</feature>
<dbReference type="InterPro" id="IPR036890">
    <property type="entry name" value="HATPase_C_sf"/>
</dbReference>
<dbReference type="SMART" id="SM00086">
    <property type="entry name" value="PAC"/>
    <property type="match status" value="3"/>
</dbReference>
<dbReference type="Pfam" id="PF17202">
    <property type="entry name" value="sCache_3_3"/>
    <property type="match status" value="1"/>
</dbReference>
<dbReference type="InterPro" id="IPR005467">
    <property type="entry name" value="His_kinase_dom"/>
</dbReference>
<dbReference type="InterPro" id="IPR001610">
    <property type="entry name" value="PAC"/>
</dbReference>
<dbReference type="Pfam" id="PF02518">
    <property type="entry name" value="HATPase_c"/>
    <property type="match status" value="1"/>
</dbReference>
<evidence type="ECO:0000259" key="16">
    <source>
        <dbReference type="PROSITE" id="PS50112"/>
    </source>
</evidence>
<dbReference type="Gene3D" id="3.30.565.10">
    <property type="entry name" value="Histidine kinase-like ATPase, C-terminal domain"/>
    <property type="match status" value="1"/>
</dbReference>
<evidence type="ECO:0000256" key="12">
    <source>
        <dbReference type="ARBA" id="ARBA00023012"/>
    </source>
</evidence>
<dbReference type="PROSITE" id="PS50112">
    <property type="entry name" value="PAS"/>
    <property type="match status" value="3"/>
</dbReference>
<evidence type="ECO:0000256" key="6">
    <source>
        <dbReference type="ARBA" id="ARBA00022679"/>
    </source>
</evidence>
<evidence type="ECO:0000259" key="15">
    <source>
        <dbReference type="PROSITE" id="PS50109"/>
    </source>
</evidence>
<dbReference type="SMART" id="SM00387">
    <property type="entry name" value="HATPase_c"/>
    <property type="match status" value="1"/>
</dbReference>
<keyword evidence="8" id="KW-0547">Nucleotide-binding</keyword>
<comment type="caution">
    <text evidence="18">The sequence shown here is derived from an EMBL/GenBank/DDBJ whole genome shotgun (WGS) entry which is preliminary data.</text>
</comment>
<evidence type="ECO:0000256" key="8">
    <source>
        <dbReference type="ARBA" id="ARBA00022741"/>
    </source>
</evidence>
<dbReference type="SMART" id="SM00091">
    <property type="entry name" value="PAS"/>
    <property type="match status" value="4"/>
</dbReference>
<dbReference type="InterPro" id="IPR003018">
    <property type="entry name" value="GAF"/>
</dbReference>
<dbReference type="SUPFAM" id="SSF55781">
    <property type="entry name" value="GAF domain-like"/>
    <property type="match status" value="1"/>
</dbReference>
<feature type="domain" description="PAS" evidence="16">
    <location>
        <begin position="762"/>
        <end position="805"/>
    </location>
</feature>
<keyword evidence="5" id="KW-0597">Phosphoprotein</keyword>
<dbReference type="Proteomes" id="UP001144352">
    <property type="component" value="Unassembled WGS sequence"/>
</dbReference>
<dbReference type="Gene3D" id="3.30.450.20">
    <property type="entry name" value="PAS domain"/>
    <property type="match status" value="4"/>
</dbReference>
<dbReference type="InterPro" id="IPR036097">
    <property type="entry name" value="HisK_dim/P_sf"/>
</dbReference>
<evidence type="ECO:0000256" key="4">
    <source>
        <dbReference type="ARBA" id="ARBA00022475"/>
    </source>
</evidence>